<evidence type="ECO:0000256" key="4">
    <source>
        <dbReference type="ARBA" id="ARBA00022692"/>
    </source>
</evidence>
<dbReference type="RefSeq" id="WP_038530450.1">
    <property type="nucleotide sequence ID" value="NZ_HG315671.1"/>
</dbReference>
<dbReference type="Pfam" id="PF13715">
    <property type="entry name" value="CarbopepD_reg_2"/>
    <property type="match status" value="1"/>
</dbReference>
<dbReference type="Proteomes" id="UP000016160">
    <property type="component" value="Chromosome"/>
</dbReference>
<evidence type="ECO:0000256" key="7">
    <source>
        <dbReference type="ARBA" id="ARBA00023237"/>
    </source>
</evidence>
<dbReference type="Pfam" id="PF00593">
    <property type="entry name" value="TonB_dep_Rec_b-barrel"/>
    <property type="match status" value="1"/>
</dbReference>
<keyword evidence="13" id="KW-1185">Reference proteome</keyword>
<dbReference type="GO" id="GO:0009279">
    <property type="term" value="C:cell outer membrane"/>
    <property type="evidence" value="ECO:0007669"/>
    <property type="project" value="UniProtKB-SubCell"/>
</dbReference>
<keyword evidence="12" id="KW-0675">Receptor</keyword>
<dbReference type="Pfam" id="PF07715">
    <property type="entry name" value="Plug"/>
    <property type="match status" value="1"/>
</dbReference>
<dbReference type="SUPFAM" id="SSF56935">
    <property type="entry name" value="Porins"/>
    <property type="match status" value="1"/>
</dbReference>
<feature type="domain" description="TonB-dependent receptor plug" evidence="11">
    <location>
        <begin position="121"/>
        <end position="226"/>
    </location>
</feature>
<comment type="subcellular location">
    <subcellularLocation>
        <location evidence="1 8">Cell outer membrane</location>
        <topology evidence="1 8">Multi-pass membrane protein</topology>
    </subcellularLocation>
</comment>
<dbReference type="PROSITE" id="PS52016">
    <property type="entry name" value="TONB_DEPENDENT_REC_3"/>
    <property type="match status" value="1"/>
</dbReference>
<evidence type="ECO:0000313" key="13">
    <source>
        <dbReference type="Proteomes" id="UP000016160"/>
    </source>
</evidence>
<dbReference type="PATRIC" id="fig|1347342.6.peg.2182"/>
<dbReference type="FunFam" id="2.60.40.1120:FF:000003">
    <property type="entry name" value="Outer membrane protein Omp121"/>
    <property type="match status" value="1"/>
</dbReference>
<organism evidence="12 13">
    <name type="scientific">Formosa agariphila (strain DSM 15362 / KCTC 12365 / LMG 23005 / KMM 3901 / M-2Alg 35-1)</name>
    <dbReference type="NCBI Taxonomy" id="1347342"/>
    <lineage>
        <taxon>Bacteria</taxon>
        <taxon>Pseudomonadati</taxon>
        <taxon>Bacteroidota</taxon>
        <taxon>Flavobacteriia</taxon>
        <taxon>Flavobacteriales</taxon>
        <taxon>Flavobacteriaceae</taxon>
        <taxon>Formosa</taxon>
    </lineage>
</organism>
<evidence type="ECO:0000256" key="8">
    <source>
        <dbReference type="PROSITE-ProRule" id="PRU01360"/>
    </source>
</evidence>
<dbReference type="InterPro" id="IPR023996">
    <property type="entry name" value="TonB-dep_OMP_SusC/RagA"/>
</dbReference>
<dbReference type="InterPro" id="IPR023997">
    <property type="entry name" value="TonB-dep_OMP_SusC/RagA_CS"/>
</dbReference>
<dbReference type="InterPro" id="IPR012910">
    <property type="entry name" value="Plug_dom"/>
</dbReference>
<name>T2KLX9_FORAG</name>
<dbReference type="InterPro" id="IPR000531">
    <property type="entry name" value="Beta-barrel_TonB"/>
</dbReference>
<dbReference type="InterPro" id="IPR036942">
    <property type="entry name" value="Beta-barrel_TonB_sf"/>
</dbReference>
<dbReference type="NCBIfam" id="TIGR04056">
    <property type="entry name" value="OMP_RagA_SusC"/>
    <property type="match status" value="1"/>
</dbReference>
<evidence type="ECO:0000256" key="3">
    <source>
        <dbReference type="ARBA" id="ARBA00022452"/>
    </source>
</evidence>
<gene>
    <name evidence="12" type="ORF">BN863_21750</name>
</gene>
<dbReference type="EMBL" id="HG315671">
    <property type="protein sequence ID" value="CDF79887.1"/>
    <property type="molecule type" value="Genomic_DNA"/>
</dbReference>
<keyword evidence="5 9" id="KW-0798">TonB box</keyword>
<keyword evidence="7 8" id="KW-0998">Cell outer membrane</keyword>
<dbReference type="InterPro" id="IPR039426">
    <property type="entry name" value="TonB-dep_rcpt-like"/>
</dbReference>
<dbReference type="Gene3D" id="2.170.130.10">
    <property type="entry name" value="TonB-dependent receptor, plug domain"/>
    <property type="match status" value="1"/>
</dbReference>
<feature type="domain" description="TonB-dependent receptor-like beta-barrel" evidence="10">
    <location>
        <begin position="391"/>
        <end position="972"/>
    </location>
</feature>
<dbReference type="InterPro" id="IPR037066">
    <property type="entry name" value="Plug_dom_sf"/>
</dbReference>
<dbReference type="SUPFAM" id="SSF49464">
    <property type="entry name" value="Carboxypeptidase regulatory domain-like"/>
    <property type="match status" value="1"/>
</dbReference>
<evidence type="ECO:0000256" key="2">
    <source>
        <dbReference type="ARBA" id="ARBA00022448"/>
    </source>
</evidence>
<evidence type="ECO:0000259" key="10">
    <source>
        <dbReference type="Pfam" id="PF00593"/>
    </source>
</evidence>
<dbReference type="HOGENOM" id="CLU_004317_0_2_10"/>
<dbReference type="STRING" id="1347342.BN863_21750"/>
<evidence type="ECO:0000256" key="1">
    <source>
        <dbReference type="ARBA" id="ARBA00004571"/>
    </source>
</evidence>
<proteinExistence type="inferred from homology"/>
<dbReference type="Gene3D" id="2.40.170.20">
    <property type="entry name" value="TonB-dependent receptor, beta-barrel domain"/>
    <property type="match status" value="1"/>
</dbReference>
<protein>
    <submittedName>
        <fullName evidence="12">TonB-dependent receptor</fullName>
    </submittedName>
</protein>
<dbReference type="NCBIfam" id="TIGR04057">
    <property type="entry name" value="SusC_RagA_signa"/>
    <property type="match status" value="1"/>
</dbReference>
<keyword evidence="6 8" id="KW-0472">Membrane</keyword>
<keyword evidence="3 8" id="KW-1134">Transmembrane beta strand</keyword>
<accession>T2KLX9</accession>
<dbReference type="OrthoDB" id="9768177at2"/>
<comment type="similarity">
    <text evidence="8 9">Belongs to the TonB-dependent receptor family.</text>
</comment>
<evidence type="ECO:0000259" key="11">
    <source>
        <dbReference type="Pfam" id="PF07715"/>
    </source>
</evidence>
<keyword evidence="4 8" id="KW-0812">Transmembrane</keyword>
<evidence type="ECO:0000256" key="6">
    <source>
        <dbReference type="ARBA" id="ARBA00023136"/>
    </source>
</evidence>
<sequence>MKNDQSKLLKKSGSLWLLFMVLSISSMYAQQVVTGVVLDENGLGIPGANVIIRGTSNGSSTDFDGNFSLTATSEDVLVFSFLGYVTKEITVGNQTNMQVNLESDVQSLDAVVIVGYGTQKKSDLTGSVGVVDGDDIDKYTYNDASQALQGRMAGVNVQSTGGAPGSGSIVTIRGSGTLSDAGPLYVIDGMLTGSMSSINPADIETISVLKDASASAIYGSRAANGVVIITTKKGKKGSLGIDTDYSYGVQKVINTLDWASASEYAEIVNRARDNDGNPRFPANDTEFNPNYTSDIQNESLRVAPVTNANVRFYGGGENSAFNLSLNHYDQEGVVKESGFERTTIRSNATLTKGKFRLENTIGLTRTVNNPNNYFNKERDLIPTIRTRDDDGNFSGSDIPSGPGSPSFSGYYGVGSAINSLGLAAIEDRTVTRNTVLGNIGATFEIIDGLSYKLNLGLEYYADNNYRFTPEYEFNPASLGNSPYGELNETNTNFLSTLIENTLNYKKVFNKHSLDVLLGYTDQLSNSRSLGAVARNFPSNDIHVASAAQDRVQMPSQDLTKGIQSYFGRLSYTFDSRYLLTATIRRDGSSLFKEDLRWGTFPSIALGWNVSNEKFMEDVDLISNLKLRVSYGEIGSDNVSIYAIDPELNLNSEYILGTNQGRVPGYSITKGVNSNIFWETTKTTDIGVEFGALNNRLNFTLDYYIKNSEDVLVSLQLPLYTGFSNAVPFNTASIKNKGFEFLTSYNDQWGDFKFNASANFSVLSNEVTALGDATPIIGGSFTSNTINSTKTDVGQPISSFFGYVTDGIYQTDAEAQAANDSNNPQAGDIKFKDLDGDGDIDDMDRKYLGNPNPDFVYGINLSGEYKNFDLNLFFNGVTGNKILNGSKYRGYFDTEANYFKDALNAWTPTNTNTSIPRNTQTDPGFNRRMSDFYLEDGAYFRLRNIQLGYSMPNDVLEKIKVSKIRFYVSATNLFTITDYTGYYPEVGRNNRGNSVQIFNSGVDEGTYPTPRTFQFGIQASF</sequence>
<dbReference type="Gene3D" id="2.60.40.1120">
    <property type="entry name" value="Carboxypeptidase-like, regulatory domain"/>
    <property type="match status" value="1"/>
</dbReference>
<evidence type="ECO:0000256" key="5">
    <source>
        <dbReference type="ARBA" id="ARBA00023077"/>
    </source>
</evidence>
<dbReference type="InterPro" id="IPR008969">
    <property type="entry name" value="CarboxyPept-like_regulatory"/>
</dbReference>
<keyword evidence="2 8" id="KW-0813">Transport</keyword>
<reference evidence="12 13" key="1">
    <citation type="journal article" date="2013" name="Appl. Environ. Microbiol.">
        <title>The genome of the alga-associated marine flavobacterium Formosa agariphila KMM 3901T reveals a broad potential for degradation of algal polysaccharides.</title>
        <authorList>
            <person name="Mann A.J."/>
            <person name="Hahnke R.L."/>
            <person name="Huang S."/>
            <person name="Werner J."/>
            <person name="Xing P."/>
            <person name="Barbeyron T."/>
            <person name="Huettel B."/>
            <person name="Stueber K."/>
            <person name="Reinhardt R."/>
            <person name="Harder J."/>
            <person name="Gloeckner F.O."/>
            <person name="Amann R.I."/>
            <person name="Teeling H."/>
        </authorList>
    </citation>
    <scope>NUCLEOTIDE SEQUENCE [LARGE SCALE GENOMIC DNA]</scope>
    <source>
        <strain evidence="13">DSM 15362 / KCTC 12365 / LMG 23005 / KMM 3901</strain>
    </source>
</reference>
<evidence type="ECO:0000256" key="9">
    <source>
        <dbReference type="RuleBase" id="RU003357"/>
    </source>
</evidence>
<dbReference type="eggNOG" id="COG1629">
    <property type="taxonomic scope" value="Bacteria"/>
</dbReference>
<evidence type="ECO:0000313" key="12">
    <source>
        <dbReference type="EMBL" id="CDF79887.1"/>
    </source>
</evidence>
<dbReference type="AlphaFoldDB" id="T2KLX9"/>